<name>A0A6J5VJ83_PRUAR</name>
<evidence type="ECO:0000313" key="2">
    <source>
        <dbReference type="EMBL" id="CAB4289130.1"/>
    </source>
</evidence>
<evidence type="ECO:0000256" key="1">
    <source>
        <dbReference type="SAM" id="MobiDB-lite"/>
    </source>
</evidence>
<feature type="region of interest" description="Disordered" evidence="1">
    <location>
        <begin position="66"/>
        <end position="99"/>
    </location>
</feature>
<protein>
    <submittedName>
        <fullName evidence="2">Uncharacterized protein</fullName>
    </submittedName>
</protein>
<keyword evidence="5" id="KW-1185">Reference proteome</keyword>
<evidence type="ECO:0000313" key="5">
    <source>
        <dbReference type="Proteomes" id="UP000507245"/>
    </source>
</evidence>
<evidence type="ECO:0000313" key="4">
    <source>
        <dbReference type="Proteomes" id="UP000507222"/>
    </source>
</evidence>
<accession>A0A6J5VJ83</accession>
<feature type="region of interest" description="Disordered" evidence="1">
    <location>
        <begin position="1"/>
        <end position="38"/>
    </location>
</feature>
<dbReference type="AlphaFoldDB" id="A0A6J5VJ83"/>
<dbReference type="EMBL" id="CAEKKB010000008">
    <property type="protein sequence ID" value="CAB4319493.1"/>
    <property type="molecule type" value="Genomic_DNA"/>
</dbReference>
<evidence type="ECO:0000313" key="3">
    <source>
        <dbReference type="EMBL" id="CAB4319493.1"/>
    </source>
</evidence>
<organism evidence="2 4">
    <name type="scientific">Prunus armeniaca</name>
    <name type="common">Apricot</name>
    <name type="synonym">Armeniaca vulgaris</name>
    <dbReference type="NCBI Taxonomy" id="36596"/>
    <lineage>
        <taxon>Eukaryota</taxon>
        <taxon>Viridiplantae</taxon>
        <taxon>Streptophyta</taxon>
        <taxon>Embryophyta</taxon>
        <taxon>Tracheophyta</taxon>
        <taxon>Spermatophyta</taxon>
        <taxon>Magnoliopsida</taxon>
        <taxon>eudicotyledons</taxon>
        <taxon>Gunneridae</taxon>
        <taxon>Pentapetalae</taxon>
        <taxon>rosids</taxon>
        <taxon>fabids</taxon>
        <taxon>Rosales</taxon>
        <taxon>Rosaceae</taxon>
        <taxon>Amygdaloideae</taxon>
        <taxon>Amygdaleae</taxon>
        <taxon>Prunus</taxon>
    </lineage>
</organism>
<proteinExistence type="predicted"/>
<reference evidence="2 4" key="2">
    <citation type="submission" date="2020-05" db="EMBL/GenBank/DDBJ databases">
        <authorList>
            <person name="Campoy J."/>
            <person name="Schneeberger K."/>
            <person name="Spophaly S."/>
        </authorList>
    </citation>
    <scope>NUCLEOTIDE SEQUENCE [LARGE SCALE GENOMIC DNA]</scope>
    <source>
        <strain evidence="2">PruArmRojPasFocal</strain>
    </source>
</reference>
<dbReference type="Proteomes" id="UP000507245">
    <property type="component" value="Unassembled WGS sequence"/>
</dbReference>
<reference evidence="5" key="1">
    <citation type="journal article" date="2020" name="Genome Biol.">
        <title>Gamete binning: chromosome-level and haplotype-resolved genome assembly enabled by high-throughput single-cell sequencing of gamete genomes.</title>
        <authorList>
            <person name="Campoy J.A."/>
            <person name="Sun H."/>
            <person name="Goel M."/>
            <person name="Jiao W.-B."/>
            <person name="Folz-Donahue K."/>
            <person name="Wang N."/>
            <person name="Rubio M."/>
            <person name="Liu C."/>
            <person name="Kukat C."/>
            <person name="Ruiz D."/>
            <person name="Huettel B."/>
            <person name="Schneeberger K."/>
        </authorList>
    </citation>
    <scope>NUCLEOTIDE SEQUENCE [LARGE SCALE GENOMIC DNA]</scope>
    <source>
        <strain evidence="5">cv. Rojo Pasion</strain>
    </source>
</reference>
<dbReference type="EMBL" id="CAEKDK010000008">
    <property type="protein sequence ID" value="CAB4289130.1"/>
    <property type="molecule type" value="Genomic_DNA"/>
</dbReference>
<gene>
    <name evidence="2" type="ORF">CURHAP_LOCUS47517</name>
    <name evidence="3" type="ORF">ORAREDHAP_LOCUS46827</name>
</gene>
<feature type="compositionally biased region" description="Polar residues" evidence="1">
    <location>
        <begin position="23"/>
        <end position="37"/>
    </location>
</feature>
<sequence>MSLVRPAELSATSYRNPKLYSPKGSNDSSTLSTQTFSSDKHKTLYVADPYPAESYEYFLDSPVEEIANPSSSGISGNSTNPRGDSSYQLRAGSVSSLNT</sequence>
<feature type="compositionally biased region" description="Polar residues" evidence="1">
    <location>
        <begin position="68"/>
        <end position="99"/>
    </location>
</feature>
<dbReference type="Proteomes" id="UP000507222">
    <property type="component" value="Unassembled WGS sequence"/>
</dbReference>